<evidence type="ECO:0000313" key="2">
    <source>
        <dbReference type="EMBL" id="TYS69112.1"/>
    </source>
</evidence>
<feature type="region of interest" description="Disordered" evidence="1">
    <location>
        <begin position="1"/>
        <end position="32"/>
    </location>
</feature>
<protein>
    <submittedName>
        <fullName evidence="2">Uncharacterized protein</fullName>
    </submittedName>
</protein>
<dbReference type="EMBL" id="VTEV01000003">
    <property type="protein sequence ID" value="TYS69112.1"/>
    <property type="molecule type" value="Genomic_DNA"/>
</dbReference>
<evidence type="ECO:0000313" key="3">
    <source>
        <dbReference type="Proteomes" id="UP000322524"/>
    </source>
</evidence>
<proteinExistence type="predicted"/>
<gene>
    <name evidence="2" type="ORF">FZC76_09300</name>
</gene>
<reference evidence="2 3" key="1">
    <citation type="submission" date="2019-08" db="EMBL/GenBank/DDBJ databases">
        <title>Bacillus genomes from the desert of Cuatro Cienegas, Coahuila.</title>
        <authorList>
            <person name="Olmedo-Alvarez G."/>
        </authorList>
    </citation>
    <scope>NUCLEOTIDE SEQUENCE [LARGE SCALE GENOMIC DNA]</scope>
    <source>
        <strain evidence="2 3">CH28_1T</strain>
    </source>
</reference>
<organism evidence="2 3">
    <name type="scientific">Sutcliffiella horikoshii</name>
    <dbReference type="NCBI Taxonomy" id="79883"/>
    <lineage>
        <taxon>Bacteria</taxon>
        <taxon>Bacillati</taxon>
        <taxon>Bacillota</taxon>
        <taxon>Bacilli</taxon>
        <taxon>Bacillales</taxon>
        <taxon>Bacillaceae</taxon>
        <taxon>Sutcliffiella</taxon>
    </lineage>
</organism>
<name>A0A5D4T3Q7_9BACI</name>
<dbReference type="AlphaFoldDB" id="A0A5D4T3Q7"/>
<comment type="caution">
    <text evidence="2">The sequence shown here is derived from an EMBL/GenBank/DDBJ whole genome shotgun (WGS) entry which is preliminary data.</text>
</comment>
<dbReference type="Proteomes" id="UP000322524">
    <property type="component" value="Unassembled WGS sequence"/>
</dbReference>
<evidence type="ECO:0000256" key="1">
    <source>
        <dbReference type="SAM" id="MobiDB-lite"/>
    </source>
</evidence>
<feature type="compositionally biased region" description="Basic and acidic residues" evidence="1">
    <location>
        <begin position="9"/>
        <end position="23"/>
    </location>
</feature>
<accession>A0A5D4T3Q7</accession>
<sequence>MKWKARRRPREEGTGETPQRSEAHGPPAGKRSAWNGNQLDYLLSYLLKKDYSRFPLRNLYSHLFNFHRRNNLHHALRTSFHIARFCYRCHFYSTQAHCHFVKLFLFPINRRNQQVT</sequence>